<protein>
    <recommendedName>
        <fullName evidence="4">Lipoprotein</fullName>
    </recommendedName>
</protein>
<dbReference type="Proteomes" id="UP000035900">
    <property type="component" value="Unassembled WGS sequence"/>
</dbReference>
<reference evidence="2 3" key="1">
    <citation type="journal article" date="2004" name="Int. J. Syst. Evol. Microbiol.">
        <title>Kaistella koreensis gen. nov., sp. nov., a novel member of the Chryseobacterium-Bergeyella-Riemerella branch.</title>
        <authorList>
            <person name="Kim M.K."/>
            <person name="Im W.T."/>
            <person name="Shin Y.K."/>
            <person name="Lim J.H."/>
            <person name="Kim S.H."/>
            <person name="Lee B.C."/>
            <person name="Park M.Y."/>
            <person name="Lee K.Y."/>
            <person name="Lee S.T."/>
        </authorList>
    </citation>
    <scope>NUCLEOTIDE SEQUENCE [LARGE SCALE GENOMIC DNA]</scope>
    <source>
        <strain evidence="2 3">CCUG 49689</strain>
    </source>
</reference>
<evidence type="ECO:0008006" key="4">
    <source>
        <dbReference type="Google" id="ProtNLM"/>
    </source>
</evidence>
<evidence type="ECO:0000256" key="1">
    <source>
        <dbReference type="SAM" id="SignalP"/>
    </source>
</evidence>
<organism evidence="2 3">
    <name type="scientific">Chryseobacterium koreense CCUG 49689</name>
    <dbReference type="NCBI Taxonomy" id="1304281"/>
    <lineage>
        <taxon>Bacteria</taxon>
        <taxon>Pseudomonadati</taxon>
        <taxon>Bacteroidota</taxon>
        <taxon>Flavobacteriia</taxon>
        <taxon>Flavobacteriales</taxon>
        <taxon>Weeksellaceae</taxon>
        <taxon>Chryseobacterium group</taxon>
        <taxon>Chryseobacterium</taxon>
    </lineage>
</organism>
<dbReference type="EMBL" id="LFNG01000039">
    <property type="protein sequence ID" value="KMQ70069.1"/>
    <property type="molecule type" value="Genomic_DNA"/>
</dbReference>
<feature type="signal peptide" evidence="1">
    <location>
        <begin position="1"/>
        <end position="21"/>
    </location>
</feature>
<gene>
    <name evidence="2" type="ORF">ACM44_14325</name>
</gene>
<accession>A0A0J7IWA1</accession>
<proteinExistence type="predicted"/>
<dbReference type="RefSeq" id="WP_048500739.1">
    <property type="nucleotide sequence ID" value="NZ_LFNG01000039.1"/>
</dbReference>
<dbReference type="AlphaFoldDB" id="A0A0J7IWA1"/>
<sequence>MRRNNLVLILFSLLIFMAACNKESNELSDLQKVRNNNNKKTYPVTKMDSAQAISFITKQKIQELLDLSTLYTAGNRDTEIDSVIYAQMRSYFAEKDSDKLKPILKQLDSFKVKTAKVGNIEVTKEIIGNDTLDFAKFDVDYYDNRDRLIGNFRKNVQYTLKLSPVKFKKEFTFYFVDFDVKPRKDSTSVGVTK</sequence>
<dbReference type="PROSITE" id="PS51257">
    <property type="entry name" value="PROKAR_LIPOPROTEIN"/>
    <property type="match status" value="1"/>
</dbReference>
<feature type="chain" id="PRO_5005289285" description="Lipoprotein" evidence="1">
    <location>
        <begin position="22"/>
        <end position="193"/>
    </location>
</feature>
<evidence type="ECO:0000313" key="3">
    <source>
        <dbReference type="Proteomes" id="UP000035900"/>
    </source>
</evidence>
<dbReference type="OrthoDB" id="1453399at2"/>
<evidence type="ECO:0000313" key="2">
    <source>
        <dbReference type="EMBL" id="KMQ70069.1"/>
    </source>
</evidence>
<keyword evidence="1" id="KW-0732">Signal</keyword>
<comment type="caution">
    <text evidence="2">The sequence shown here is derived from an EMBL/GenBank/DDBJ whole genome shotgun (WGS) entry which is preliminary data.</text>
</comment>
<dbReference type="STRING" id="1304281.ACM44_14325"/>
<name>A0A0J7IWA1_9FLAO</name>
<keyword evidence="3" id="KW-1185">Reference proteome</keyword>